<accession>A0ABY5W0R2</accession>
<keyword evidence="6" id="KW-0326">Glycosidase</keyword>
<dbReference type="Gene3D" id="2.120.10.10">
    <property type="match status" value="2"/>
</dbReference>
<feature type="domain" description="Sialidase" evidence="5">
    <location>
        <begin position="254"/>
        <end position="378"/>
    </location>
</feature>
<evidence type="ECO:0000313" key="6">
    <source>
        <dbReference type="EMBL" id="UWP83112.1"/>
    </source>
</evidence>
<keyword evidence="6" id="KW-0378">Hydrolase</keyword>
<dbReference type="SUPFAM" id="SSF50939">
    <property type="entry name" value="Sialidases"/>
    <property type="match status" value="1"/>
</dbReference>
<dbReference type="PANTHER" id="PTHR10628:SF30">
    <property type="entry name" value="EXO-ALPHA-SIALIDASE"/>
    <property type="match status" value="1"/>
</dbReference>
<evidence type="ECO:0000256" key="2">
    <source>
        <dbReference type="ARBA" id="ARBA00009348"/>
    </source>
</evidence>
<dbReference type="InterPro" id="IPR013320">
    <property type="entry name" value="ConA-like_dom_sf"/>
</dbReference>
<dbReference type="PANTHER" id="PTHR10628">
    <property type="entry name" value="SIALIDASE"/>
    <property type="match status" value="1"/>
</dbReference>
<comment type="catalytic activity">
    <reaction evidence="1">
        <text>Hydrolysis of alpha-(2-&gt;3)-, alpha-(2-&gt;6)-, alpha-(2-&gt;8)- glycosidic linkages of terminal sialic acid residues in oligosaccharides, glycoproteins, glycolipids, colominic acid and synthetic substrates.</text>
        <dbReference type="EC" id="3.2.1.18"/>
    </reaction>
</comment>
<reference evidence="6" key="1">
    <citation type="submission" date="2021-04" db="EMBL/GenBank/DDBJ databases">
        <authorList>
            <person name="Hartkoorn R.C."/>
            <person name="Beaudoing E."/>
            <person name="Hot D."/>
        </authorList>
    </citation>
    <scope>NUCLEOTIDE SEQUENCE</scope>
    <source>
        <strain evidence="6">NRRL B-16292</strain>
    </source>
</reference>
<dbReference type="CDD" id="cd15482">
    <property type="entry name" value="Sialidase_non-viral"/>
    <property type="match status" value="1"/>
</dbReference>
<dbReference type="Proteomes" id="UP001059617">
    <property type="component" value="Chromosome"/>
</dbReference>
<dbReference type="RefSeq" id="WP_259860890.1">
    <property type="nucleotide sequence ID" value="NZ_BAAAST010000055.1"/>
</dbReference>
<dbReference type="GO" id="GO:0004308">
    <property type="term" value="F:exo-alpha-sialidase activity"/>
    <property type="evidence" value="ECO:0007669"/>
    <property type="project" value="UniProtKB-EC"/>
</dbReference>
<dbReference type="Gene3D" id="2.60.120.200">
    <property type="match status" value="1"/>
</dbReference>
<feature type="region of interest" description="Disordered" evidence="4">
    <location>
        <begin position="1"/>
        <end position="21"/>
    </location>
</feature>
<keyword evidence="7" id="KW-1185">Reference proteome</keyword>
<dbReference type="InterPro" id="IPR011040">
    <property type="entry name" value="Sialidase"/>
</dbReference>
<feature type="compositionally biased region" description="Pro residues" evidence="4">
    <location>
        <begin position="9"/>
        <end position="19"/>
    </location>
</feature>
<dbReference type="SUPFAM" id="SSF49899">
    <property type="entry name" value="Concanavalin A-like lectins/glucanases"/>
    <property type="match status" value="1"/>
</dbReference>
<reference evidence="6" key="2">
    <citation type="submission" date="2022-09" db="EMBL/GenBank/DDBJ databases">
        <title>Biosynthetic gene clusters of Dactylosporangioum fulvum.</title>
        <authorList>
            <person name="Caradec T."/>
        </authorList>
    </citation>
    <scope>NUCLEOTIDE SEQUENCE</scope>
    <source>
        <strain evidence="6">NRRL B-16292</strain>
    </source>
</reference>
<evidence type="ECO:0000256" key="3">
    <source>
        <dbReference type="ARBA" id="ARBA00012733"/>
    </source>
</evidence>
<feature type="region of interest" description="Disordered" evidence="4">
    <location>
        <begin position="57"/>
        <end position="88"/>
    </location>
</feature>
<evidence type="ECO:0000313" key="7">
    <source>
        <dbReference type="Proteomes" id="UP001059617"/>
    </source>
</evidence>
<proteinExistence type="inferred from homology"/>
<comment type="similarity">
    <text evidence="2">Belongs to the glycosyl hydrolase 33 family.</text>
</comment>
<name>A0ABY5W0R2_9ACTN</name>
<gene>
    <name evidence="6" type="ORF">Dfulv_02040</name>
</gene>
<evidence type="ECO:0000256" key="4">
    <source>
        <dbReference type="SAM" id="MobiDB-lite"/>
    </source>
</evidence>
<evidence type="ECO:0000256" key="1">
    <source>
        <dbReference type="ARBA" id="ARBA00000427"/>
    </source>
</evidence>
<evidence type="ECO:0000259" key="5">
    <source>
        <dbReference type="Pfam" id="PF13088"/>
    </source>
</evidence>
<dbReference type="EC" id="3.2.1.18" evidence="3"/>
<protein>
    <recommendedName>
        <fullName evidence="3">exo-alpha-sialidase</fullName>
        <ecNumber evidence="3">3.2.1.18</ecNumber>
    </recommendedName>
</protein>
<dbReference type="InterPro" id="IPR036278">
    <property type="entry name" value="Sialidase_sf"/>
</dbReference>
<sequence>MHDGFVPSPQLPDDPQPARPDPRLLTAGSVIQADGYCDQPYVVVAGDGAWVCVVTSSNSHEGDPSQRIVSRRSTDQGATWSDPVDVEPPTGPEASWAVPLVLPSGRIYVFYTYNSRNLRVVITDSGTSPRVDTLGDLVFKYSDDHGRSWSADRYTVPMRLFDIDRANPYGGEVLFWWSVGKPEIVGDAVYLGASKVGGFREERLGFQRTSEGFVMRSDNLLTEPDPTRITWTTLPDGEVGLRAPAGEVAEEHKVVGLTDGSLYCTYRTEVGVVAEAYSRDGGHTWTPPRAATFAATGRPIRNPRAATFAWNCGGGRYLLWFHHNGNTWFGTYRNPVWLSGGVEVDGVIHWSEPEIALYADDPQTSMSYPDLIQDGDGFWLTETQKSVARVHRIEPELLDGLWSQHVRAGVPDDSLLLTYRAGSPPPGPVTLPRFQLRRGNWRIEDARAGFTLDTWLTVTDLTPGRTLVEQRDYTGHGFALSLAEQGRLRLTLNDGRRECGWISERDTLVAGRRTHVAVIVDGGPKLIVLVVDGRVQDGGDERPYGWGRFSADLRDLTTDADVRMHGVDRAEVGCLRVHGRPLRVSEAVAAFRAGPDAGP</sequence>
<dbReference type="Pfam" id="PF13088">
    <property type="entry name" value="BNR_2"/>
    <property type="match status" value="1"/>
</dbReference>
<dbReference type="InterPro" id="IPR026856">
    <property type="entry name" value="Sialidase_fam"/>
</dbReference>
<dbReference type="EMBL" id="CP073720">
    <property type="protein sequence ID" value="UWP83112.1"/>
    <property type="molecule type" value="Genomic_DNA"/>
</dbReference>
<organism evidence="6 7">
    <name type="scientific">Dactylosporangium fulvum</name>
    <dbReference type="NCBI Taxonomy" id="53359"/>
    <lineage>
        <taxon>Bacteria</taxon>
        <taxon>Bacillati</taxon>
        <taxon>Actinomycetota</taxon>
        <taxon>Actinomycetes</taxon>
        <taxon>Micromonosporales</taxon>
        <taxon>Micromonosporaceae</taxon>
        <taxon>Dactylosporangium</taxon>
    </lineage>
</organism>